<gene>
    <name evidence="2" type="primary">VSIG4</name>
</gene>
<feature type="domain" description="Ig-like" evidence="1">
    <location>
        <begin position="179"/>
        <end position="263"/>
    </location>
</feature>
<feature type="domain" description="Ig-like" evidence="1">
    <location>
        <begin position="71"/>
        <end position="166"/>
    </location>
</feature>
<dbReference type="Gene3D" id="2.60.40.10">
    <property type="entry name" value="Immunoglobulins"/>
    <property type="match status" value="2"/>
</dbReference>
<dbReference type="SMART" id="SM00408">
    <property type="entry name" value="IGc2"/>
    <property type="match status" value="1"/>
</dbReference>
<sequence length="600" mass="64048">MLSDRVSPGREVFLICSSLGNTGQCGWRGSSRAPGRMGMVLRVAVLLSSLLRCSAFLDLSGPSEIKGVWKDSTTLPCTYVPLEDLVQQTLTWTVVHEKGSGTIFRRDVSGDHVFLSEYRNRVSIPKDAPGNVSLLILNLEISDRGTYTCQVTWRDSNNSLIAKEITTKLEVVKVAATKPIIRAGQLGLTLPAGGSTSLTCEASGSPPISYRWFRATPAGKAAFLSSGAELAWPSLRPSDSGTYFCEAENRAGAGAVQRSEAVQLTVTGEWPQAPLAGSSRLQCGGTASYFPARKEGNAPRTLTHPSPLAPLSALLYCLYSVSSSLRNCSSLMQKTISTSNIYLFLCGFFQALPGSVMLPTAVQQVPTRSRGFVLRTRNKSVVIQRQNKPSWPVLPSTAACLRDTHCTSHTAGSASSSLCRTVRDSLDSGPQGPFQSQPFPLGCPLENSQLSLPAYSISRAVKALLAQPSTGSTAWPVKEAEPAELPPRHEALAEALCCFSQRSHIGGSSTGTGSELQVLPVAAATASPSCQLPGGCFLLLLSRLWGILYHSSITNVVKPLCKPLPPSPSPCRSAHNNSGLVEECGDHGRTPPNHRSGWEQ</sequence>
<dbReference type="InterPro" id="IPR013783">
    <property type="entry name" value="Ig-like_fold"/>
</dbReference>
<dbReference type="GO" id="GO:0032703">
    <property type="term" value="P:negative regulation of interleukin-2 production"/>
    <property type="evidence" value="ECO:0007669"/>
    <property type="project" value="InterPro"/>
</dbReference>
<dbReference type="GO" id="GO:0001851">
    <property type="term" value="F:complement component C3b binding"/>
    <property type="evidence" value="ECO:0007669"/>
    <property type="project" value="TreeGrafter"/>
</dbReference>
<dbReference type="InterPro" id="IPR007110">
    <property type="entry name" value="Ig-like_dom"/>
</dbReference>
<dbReference type="Ensembl" id="ENSCCET00000018770.1">
    <property type="protein sequence ID" value="ENSCCEP00000012050.1"/>
    <property type="gene ID" value="ENSCCEG00000011664.1"/>
</dbReference>
<dbReference type="Pfam" id="PF07686">
    <property type="entry name" value="V-set"/>
    <property type="match status" value="1"/>
</dbReference>
<dbReference type="AlphaFoldDB" id="A0A8C0URN7"/>
<evidence type="ECO:0000259" key="1">
    <source>
        <dbReference type="PROSITE" id="PS50835"/>
    </source>
</evidence>
<name>A0A8C0URN7_CYACU</name>
<dbReference type="PROSITE" id="PS50835">
    <property type="entry name" value="IG_LIKE"/>
    <property type="match status" value="2"/>
</dbReference>
<dbReference type="PANTHER" id="PTHR15466">
    <property type="entry name" value="V-SET AND IMMUNOGLOBULIN DOMAIN CONTAINING 4"/>
    <property type="match status" value="1"/>
</dbReference>
<dbReference type="SUPFAM" id="SSF48726">
    <property type="entry name" value="Immunoglobulin"/>
    <property type="match status" value="2"/>
</dbReference>
<evidence type="ECO:0000313" key="3">
    <source>
        <dbReference type="Proteomes" id="UP000694410"/>
    </source>
</evidence>
<dbReference type="InterPro" id="IPR013106">
    <property type="entry name" value="Ig_V-set"/>
</dbReference>
<dbReference type="GO" id="GO:0043031">
    <property type="term" value="P:negative regulation of macrophage activation"/>
    <property type="evidence" value="ECO:0007669"/>
    <property type="project" value="InterPro"/>
</dbReference>
<dbReference type="SMART" id="SM00406">
    <property type="entry name" value="IGv"/>
    <property type="match status" value="2"/>
</dbReference>
<accession>A0A8C0URN7</accession>
<dbReference type="Pfam" id="PF13895">
    <property type="entry name" value="Ig_2"/>
    <property type="match status" value="1"/>
</dbReference>
<keyword evidence="3" id="KW-1185">Reference proteome</keyword>
<organism evidence="2 3">
    <name type="scientific">Cyanistes caeruleus</name>
    <name type="common">Eurasian blue tit</name>
    <name type="synonym">Parus caeruleus</name>
    <dbReference type="NCBI Taxonomy" id="156563"/>
    <lineage>
        <taxon>Eukaryota</taxon>
        <taxon>Metazoa</taxon>
        <taxon>Chordata</taxon>
        <taxon>Craniata</taxon>
        <taxon>Vertebrata</taxon>
        <taxon>Euteleostomi</taxon>
        <taxon>Archelosauria</taxon>
        <taxon>Archosauria</taxon>
        <taxon>Dinosauria</taxon>
        <taxon>Saurischia</taxon>
        <taxon>Theropoda</taxon>
        <taxon>Coelurosauria</taxon>
        <taxon>Aves</taxon>
        <taxon>Neognathae</taxon>
        <taxon>Neoaves</taxon>
        <taxon>Telluraves</taxon>
        <taxon>Australaves</taxon>
        <taxon>Passeriformes</taxon>
        <taxon>Paridae</taxon>
        <taxon>Cyanistes</taxon>
    </lineage>
</organism>
<dbReference type="Proteomes" id="UP000694410">
    <property type="component" value="Unplaced"/>
</dbReference>
<dbReference type="InterPro" id="IPR003599">
    <property type="entry name" value="Ig_sub"/>
</dbReference>
<dbReference type="Ensembl" id="ENSCCET00000018769.1">
    <property type="protein sequence ID" value="ENSCCEP00000012049.1"/>
    <property type="gene ID" value="ENSCCEG00000011664.1"/>
</dbReference>
<dbReference type="InterPro" id="IPR003598">
    <property type="entry name" value="Ig_sub2"/>
</dbReference>
<proteinExistence type="predicted"/>
<dbReference type="PANTHER" id="PTHR15466:SF2">
    <property type="entry name" value="V-SET AND IMMUNOGLOBULIN DOMAIN-CONTAINING PROTEIN 4"/>
    <property type="match status" value="1"/>
</dbReference>
<dbReference type="InterPro" id="IPR039939">
    <property type="entry name" value="VSIG4"/>
</dbReference>
<protein>
    <submittedName>
        <fullName evidence="2">V-set and immunoglobulin domain containing 4</fullName>
    </submittedName>
</protein>
<dbReference type="GO" id="GO:0045957">
    <property type="term" value="P:negative regulation of complement activation, alternative pathway"/>
    <property type="evidence" value="ECO:0007669"/>
    <property type="project" value="TreeGrafter"/>
</dbReference>
<dbReference type="SMART" id="SM00409">
    <property type="entry name" value="IG"/>
    <property type="match status" value="2"/>
</dbReference>
<dbReference type="InterPro" id="IPR036179">
    <property type="entry name" value="Ig-like_dom_sf"/>
</dbReference>
<evidence type="ECO:0000313" key="2">
    <source>
        <dbReference type="Ensembl" id="ENSCCEP00000012049.1"/>
    </source>
</evidence>
<dbReference type="GO" id="GO:0042130">
    <property type="term" value="P:negative regulation of T cell proliferation"/>
    <property type="evidence" value="ECO:0007669"/>
    <property type="project" value="InterPro"/>
</dbReference>
<reference evidence="2" key="1">
    <citation type="submission" date="2025-05" db="UniProtKB">
        <authorList>
            <consortium name="Ensembl"/>
        </authorList>
    </citation>
    <scope>IDENTIFICATION</scope>
</reference>